<protein>
    <submittedName>
        <fullName evidence="7">L-alanine-DL-glutamate epimerase</fullName>
    </submittedName>
</protein>
<keyword evidence="4" id="KW-0460">Magnesium</keyword>
<dbReference type="CDD" id="cd03319">
    <property type="entry name" value="L-Ala-DL-Glu_epimerase"/>
    <property type="match status" value="1"/>
</dbReference>
<reference evidence="7" key="1">
    <citation type="submission" date="2018-06" db="EMBL/GenBank/DDBJ databases">
        <authorList>
            <person name="Zhirakovskaya E."/>
        </authorList>
    </citation>
    <scope>NUCLEOTIDE SEQUENCE</scope>
</reference>
<dbReference type="InterPro" id="IPR029065">
    <property type="entry name" value="Enolase_C-like"/>
</dbReference>
<dbReference type="InterPro" id="IPR029017">
    <property type="entry name" value="Enolase-like_N"/>
</dbReference>
<dbReference type="Pfam" id="PF13378">
    <property type="entry name" value="MR_MLE_C"/>
    <property type="match status" value="1"/>
</dbReference>
<evidence type="ECO:0000256" key="1">
    <source>
        <dbReference type="ARBA" id="ARBA00001946"/>
    </source>
</evidence>
<dbReference type="InterPro" id="IPR013341">
    <property type="entry name" value="Mandelate_racemase_N_dom"/>
</dbReference>
<dbReference type="EMBL" id="UOEL01000112">
    <property type="protein sequence ID" value="VAW14080.1"/>
    <property type="molecule type" value="Genomic_DNA"/>
</dbReference>
<dbReference type="GO" id="GO:0016855">
    <property type="term" value="F:racemase and epimerase activity, acting on amino acids and derivatives"/>
    <property type="evidence" value="ECO:0007669"/>
    <property type="project" value="InterPro"/>
</dbReference>
<proteinExistence type="inferred from homology"/>
<dbReference type="AlphaFoldDB" id="A0A3B0TB17"/>
<dbReference type="InterPro" id="IPR034603">
    <property type="entry name" value="Dipeptide_epimerase"/>
</dbReference>
<evidence type="ECO:0000313" key="7">
    <source>
        <dbReference type="EMBL" id="VAW14080.1"/>
    </source>
</evidence>
<dbReference type="InterPro" id="IPR034593">
    <property type="entry name" value="DgoD-like"/>
</dbReference>
<keyword evidence="5" id="KW-0413">Isomerase</keyword>
<name>A0A3B0TB17_9ZZZZ</name>
<dbReference type="GO" id="GO:0046872">
    <property type="term" value="F:metal ion binding"/>
    <property type="evidence" value="ECO:0007669"/>
    <property type="project" value="UniProtKB-KW"/>
</dbReference>
<dbReference type="SFLD" id="SFLDG00180">
    <property type="entry name" value="muconate_cycloisomerase"/>
    <property type="match status" value="1"/>
</dbReference>
<evidence type="ECO:0000256" key="4">
    <source>
        <dbReference type="ARBA" id="ARBA00022842"/>
    </source>
</evidence>
<dbReference type="Gene3D" id="3.30.390.10">
    <property type="entry name" value="Enolase-like, N-terminal domain"/>
    <property type="match status" value="1"/>
</dbReference>
<dbReference type="InterPro" id="IPR013342">
    <property type="entry name" value="Mandelate_racemase_C"/>
</dbReference>
<sequence>MQVHLKKFVLILKHTFGISRESHDFQDTLIVCLSLNGHTGYGEATSNPYYKITVESMMAEIEAIQNDIDSFDFTVPEAFHRFLTEKGLTNFAICALDLAAHDLYGKLLGKPLYNIWGTNTDHYPITNYTIGLDSIEKMVAKMKETPWPIYKIKLGTDDDVAIVKELRKHTNAVFRIDANCAWSAEETIHNAPLLKNLGVEFLEQPLKADDWQGMEKVMRQSVLPVIADESCIVETDVEKCGFHFNGINIKLTKCGGLTPALRMIKKGKEMGLKIMVGCMTESSVGISAIAQLLPQLDYVDMDGAMLLKEDIANGVQIFKDGKVIFPTLGGSGITLR</sequence>
<dbReference type="Pfam" id="PF02746">
    <property type="entry name" value="MR_MLE_N"/>
    <property type="match status" value="1"/>
</dbReference>
<feature type="domain" description="Mandelate racemase/muconate lactonizing enzyme C-terminal" evidence="6">
    <location>
        <begin position="135"/>
        <end position="224"/>
    </location>
</feature>
<dbReference type="PANTHER" id="PTHR48080:SF3">
    <property type="entry name" value="ENOLASE SUPERFAMILY MEMBER DDB_G0284701"/>
    <property type="match status" value="1"/>
</dbReference>
<organism evidence="7">
    <name type="scientific">hydrothermal vent metagenome</name>
    <dbReference type="NCBI Taxonomy" id="652676"/>
    <lineage>
        <taxon>unclassified sequences</taxon>
        <taxon>metagenomes</taxon>
        <taxon>ecological metagenomes</taxon>
    </lineage>
</organism>
<accession>A0A3B0TB17</accession>
<keyword evidence="3" id="KW-0479">Metal-binding</keyword>
<gene>
    <name evidence="7" type="ORF">MNBD_BACTEROID03-924</name>
</gene>
<evidence type="ECO:0000256" key="3">
    <source>
        <dbReference type="ARBA" id="ARBA00022723"/>
    </source>
</evidence>
<dbReference type="InterPro" id="IPR036849">
    <property type="entry name" value="Enolase-like_C_sf"/>
</dbReference>
<dbReference type="PANTHER" id="PTHR48080">
    <property type="entry name" value="D-GALACTONATE DEHYDRATASE-RELATED"/>
    <property type="match status" value="1"/>
</dbReference>
<dbReference type="SUPFAM" id="SSF54826">
    <property type="entry name" value="Enolase N-terminal domain-like"/>
    <property type="match status" value="1"/>
</dbReference>
<evidence type="ECO:0000259" key="6">
    <source>
        <dbReference type="SMART" id="SM00922"/>
    </source>
</evidence>
<comment type="similarity">
    <text evidence="2">Belongs to the mandelate racemase/muconate lactonizing enzyme family.</text>
</comment>
<dbReference type="SMART" id="SM00922">
    <property type="entry name" value="MR_MLE"/>
    <property type="match status" value="1"/>
</dbReference>
<dbReference type="SUPFAM" id="SSF51604">
    <property type="entry name" value="Enolase C-terminal domain-like"/>
    <property type="match status" value="1"/>
</dbReference>
<comment type="cofactor">
    <cofactor evidence="1">
        <name>Mg(2+)</name>
        <dbReference type="ChEBI" id="CHEBI:18420"/>
    </cofactor>
</comment>
<evidence type="ECO:0000256" key="2">
    <source>
        <dbReference type="ARBA" id="ARBA00008031"/>
    </source>
</evidence>
<evidence type="ECO:0000256" key="5">
    <source>
        <dbReference type="ARBA" id="ARBA00023235"/>
    </source>
</evidence>
<dbReference type="SFLD" id="SFLDS00001">
    <property type="entry name" value="Enolase"/>
    <property type="match status" value="1"/>
</dbReference>
<dbReference type="Gene3D" id="3.20.20.120">
    <property type="entry name" value="Enolase-like C-terminal domain"/>
    <property type="match status" value="1"/>
</dbReference>